<reference evidence="1" key="1">
    <citation type="submission" date="2018-05" db="EMBL/GenBank/DDBJ databases">
        <authorList>
            <person name="Lanie J.A."/>
            <person name="Ng W.-L."/>
            <person name="Kazmierczak K.M."/>
            <person name="Andrzejewski T.M."/>
            <person name="Davidsen T.M."/>
            <person name="Wayne K.J."/>
            <person name="Tettelin H."/>
            <person name="Glass J.I."/>
            <person name="Rusch D."/>
            <person name="Podicherti R."/>
            <person name="Tsui H.-C.T."/>
            <person name="Winkler M.E."/>
        </authorList>
    </citation>
    <scope>NUCLEOTIDE SEQUENCE</scope>
</reference>
<protein>
    <submittedName>
        <fullName evidence="1">Uncharacterized protein</fullName>
    </submittedName>
</protein>
<name>A0A383E2N1_9ZZZZ</name>
<evidence type="ECO:0000313" key="1">
    <source>
        <dbReference type="EMBL" id="SVE50869.1"/>
    </source>
</evidence>
<accession>A0A383E2N1</accession>
<feature type="non-terminal residue" evidence="1">
    <location>
        <position position="84"/>
    </location>
</feature>
<gene>
    <name evidence="1" type="ORF">METZ01_LOCUS503723</name>
</gene>
<dbReference type="EMBL" id="UINC01222196">
    <property type="protein sequence ID" value="SVE50869.1"/>
    <property type="molecule type" value="Genomic_DNA"/>
</dbReference>
<proteinExistence type="predicted"/>
<organism evidence="1">
    <name type="scientific">marine metagenome</name>
    <dbReference type="NCBI Taxonomy" id="408172"/>
    <lineage>
        <taxon>unclassified sequences</taxon>
        <taxon>metagenomes</taxon>
        <taxon>ecological metagenomes</taxon>
    </lineage>
</organism>
<dbReference type="AlphaFoldDB" id="A0A383E2N1"/>
<sequence length="84" mass="9834">MNRKEEYQKIIKEIRDSKNLEKIPDLQNLLNIAEKDLGKAKTLTDWSKIGQLTSEMFKLVSKEKAIKSWSKLDEIKITTKILDE</sequence>